<comment type="caution">
    <text evidence="1">The sequence shown here is derived from an EMBL/GenBank/DDBJ whole genome shotgun (WGS) entry which is preliminary data.</text>
</comment>
<sequence>MTPQLHMVVDWAARPRTPYERLKSALFFYVVLTHTLAAYRHLRARGVAHTIREFLVWIHRQTLLLLIRLPPMRKKVSAELAAARLSISASLVPSGPHVSRHLALPPTGMSPEWIEAEMARMDAEMAPVPDSNSGSHPNTNADTNANTNTNADDAEPTPTTTALSTSTSAADAHWAHGKLSGAVYHGGPALTAVLVRAFARYAVANPLHPEVFPAVRKMEAEVVQMCLRMYHAPGLPNDSPDSGLALDSPNDAGTTEGKATGAGTMTSGGTESIIMAVKTYRDWARATKGITRPEMVVPASAHAAFDKGGAYLGVKVHTVPVDPVTRKVDVGRVRRAINRNTIMLVASAINFPDGNQDDVPALGALAAAHGVGLHVDCCLGSFVVPFLEEANLAAGETRPDGRVAYKLEPFDFRVRGVTSVSCDTHKGSSVIMYRSAELRRYQYYVTPDWSGGVYASPSLSGSRPGALIAGTWAAMQYMGSAGYLASCRAIVSATRRIANAIEDEIPELYVLGSPPASVVAFAAREGGVDIMEVGDAMGRRGWHLNAISGPAAVHIACTLLTVPVVDTFIADLKASVEEAKTKPSGQGTMVRLYGLGKSSAVGPTMVRELAASFLDTLYQA</sequence>
<proteinExistence type="predicted"/>
<gene>
    <name evidence="1" type="ORF">BV22DRAFT_1104824</name>
</gene>
<keyword evidence="1" id="KW-0808">Transferase</keyword>
<evidence type="ECO:0000313" key="1">
    <source>
        <dbReference type="EMBL" id="KAH7925624.1"/>
    </source>
</evidence>
<keyword evidence="2" id="KW-1185">Reference proteome</keyword>
<evidence type="ECO:0000313" key="2">
    <source>
        <dbReference type="Proteomes" id="UP000790709"/>
    </source>
</evidence>
<name>A0ACB8BJZ8_9AGAM</name>
<dbReference type="EMBL" id="MU266398">
    <property type="protein sequence ID" value="KAH7925624.1"/>
    <property type="molecule type" value="Genomic_DNA"/>
</dbReference>
<accession>A0ACB8BJZ8</accession>
<reference evidence="1" key="1">
    <citation type="journal article" date="2021" name="New Phytol.">
        <title>Evolutionary innovations through gain and loss of genes in the ectomycorrhizal Boletales.</title>
        <authorList>
            <person name="Wu G."/>
            <person name="Miyauchi S."/>
            <person name="Morin E."/>
            <person name="Kuo A."/>
            <person name="Drula E."/>
            <person name="Varga T."/>
            <person name="Kohler A."/>
            <person name="Feng B."/>
            <person name="Cao Y."/>
            <person name="Lipzen A."/>
            <person name="Daum C."/>
            <person name="Hundley H."/>
            <person name="Pangilinan J."/>
            <person name="Johnson J."/>
            <person name="Barry K."/>
            <person name="LaButti K."/>
            <person name="Ng V."/>
            <person name="Ahrendt S."/>
            <person name="Min B."/>
            <person name="Choi I.G."/>
            <person name="Park H."/>
            <person name="Plett J.M."/>
            <person name="Magnuson J."/>
            <person name="Spatafora J.W."/>
            <person name="Nagy L.G."/>
            <person name="Henrissat B."/>
            <person name="Grigoriev I.V."/>
            <person name="Yang Z.L."/>
            <person name="Xu J."/>
            <person name="Martin F.M."/>
        </authorList>
    </citation>
    <scope>NUCLEOTIDE SEQUENCE</scope>
    <source>
        <strain evidence="1">KUC20120723A-06</strain>
    </source>
</reference>
<dbReference type="Proteomes" id="UP000790709">
    <property type="component" value="Unassembled WGS sequence"/>
</dbReference>
<organism evidence="1 2">
    <name type="scientific">Leucogyrophana mollusca</name>
    <dbReference type="NCBI Taxonomy" id="85980"/>
    <lineage>
        <taxon>Eukaryota</taxon>
        <taxon>Fungi</taxon>
        <taxon>Dikarya</taxon>
        <taxon>Basidiomycota</taxon>
        <taxon>Agaricomycotina</taxon>
        <taxon>Agaricomycetes</taxon>
        <taxon>Agaricomycetidae</taxon>
        <taxon>Boletales</taxon>
        <taxon>Boletales incertae sedis</taxon>
        <taxon>Leucogyrophana</taxon>
    </lineage>
</organism>
<protein>
    <submittedName>
        <fullName evidence="1">PLP-dependent transferase</fullName>
    </submittedName>
</protein>